<protein>
    <submittedName>
        <fullName evidence="2">ADP-ribosylglycohydrolase family protein</fullName>
    </submittedName>
</protein>
<evidence type="ECO:0000313" key="3">
    <source>
        <dbReference type="Proteomes" id="UP001597479"/>
    </source>
</evidence>
<dbReference type="Pfam" id="PF03747">
    <property type="entry name" value="ADP_ribosyl_GH"/>
    <property type="match status" value="1"/>
</dbReference>
<gene>
    <name evidence="2" type="ORF">ACFS27_19080</name>
</gene>
<feature type="region of interest" description="Disordered" evidence="1">
    <location>
        <begin position="1"/>
        <end position="21"/>
    </location>
</feature>
<name>A0ABW5VVH0_9MICO</name>
<dbReference type="EMBL" id="JBHUOG010000002">
    <property type="protein sequence ID" value="MFD2795672.1"/>
    <property type="molecule type" value="Genomic_DNA"/>
</dbReference>
<keyword evidence="3" id="KW-1185">Reference proteome</keyword>
<organism evidence="2 3">
    <name type="scientific">Promicromonospora vindobonensis</name>
    <dbReference type="NCBI Taxonomy" id="195748"/>
    <lineage>
        <taxon>Bacteria</taxon>
        <taxon>Bacillati</taxon>
        <taxon>Actinomycetota</taxon>
        <taxon>Actinomycetes</taxon>
        <taxon>Micrococcales</taxon>
        <taxon>Promicromonosporaceae</taxon>
        <taxon>Promicromonospora</taxon>
    </lineage>
</organism>
<dbReference type="Proteomes" id="UP001597479">
    <property type="component" value="Unassembled WGS sequence"/>
</dbReference>
<accession>A0ABW5VVH0</accession>
<proteinExistence type="predicted"/>
<dbReference type="SUPFAM" id="SSF101478">
    <property type="entry name" value="ADP-ribosylglycohydrolase"/>
    <property type="match status" value="1"/>
</dbReference>
<evidence type="ECO:0000313" key="2">
    <source>
        <dbReference type="EMBL" id="MFD2795672.1"/>
    </source>
</evidence>
<dbReference type="InterPro" id="IPR005502">
    <property type="entry name" value="Ribosyl_crysJ1"/>
</dbReference>
<dbReference type="InterPro" id="IPR036705">
    <property type="entry name" value="Ribosyl_crysJ1_sf"/>
</dbReference>
<reference evidence="3" key="1">
    <citation type="journal article" date="2019" name="Int. J. Syst. Evol. Microbiol.">
        <title>The Global Catalogue of Microorganisms (GCM) 10K type strain sequencing project: providing services to taxonomists for standard genome sequencing and annotation.</title>
        <authorList>
            <consortium name="The Broad Institute Genomics Platform"/>
            <consortium name="The Broad Institute Genome Sequencing Center for Infectious Disease"/>
            <person name="Wu L."/>
            <person name="Ma J."/>
        </authorList>
    </citation>
    <scope>NUCLEOTIDE SEQUENCE [LARGE SCALE GENOMIC DNA]</scope>
    <source>
        <strain evidence="3">CCM 7044</strain>
    </source>
</reference>
<comment type="caution">
    <text evidence="2">The sequence shown here is derived from an EMBL/GenBank/DDBJ whole genome shotgun (WGS) entry which is preliminary data.</text>
</comment>
<dbReference type="RefSeq" id="WP_377185973.1">
    <property type="nucleotide sequence ID" value="NZ_JBHUOG010000002.1"/>
</dbReference>
<sequence>MPYEVAPRFTGDPQMKRGGLGPYAPGEYSDDTQMAVCIARVAATGGDLHPSRSARTACASALSRSRRSCCRTRP</sequence>
<dbReference type="Gene3D" id="1.10.4080.10">
    <property type="entry name" value="ADP-ribosylation/Crystallin J1"/>
    <property type="match status" value="1"/>
</dbReference>
<evidence type="ECO:0000256" key="1">
    <source>
        <dbReference type="SAM" id="MobiDB-lite"/>
    </source>
</evidence>